<reference evidence="7 8" key="1">
    <citation type="submission" date="2019-07" db="EMBL/GenBank/DDBJ databases">
        <title>Whole genome shotgun sequence of Microvirga aerophila NBRC 106136.</title>
        <authorList>
            <person name="Hosoyama A."/>
            <person name="Uohara A."/>
            <person name="Ohji S."/>
            <person name="Ichikawa N."/>
        </authorList>
    </citation>
    <scope>NUCLEOTIDE SEQUENCE [LARGE SCALE GENOMIC DNA]</scope>
    <source>
        <strain evidence="7 8">NBRC 106136</strain>
    </source>
</reference>
<gene>
    <name evidence="7" type="ORF">MAE02_71150</name>
</gene>
<evidence type="ECO:0000313" key="8">
    <source>
        <dbReference type="Proteomes" id="UP000321085"/>
    </source>
</evidence>
<dbReference type="GO" id="GO:0000271">
    <property type="term" value="P:polysaccharide biosynthetic process"/>
    <property type="evidence" value="ECO:0007669"/>
    <property type="project" value="InterPro"/>
</dbReference>
<accession>A0A512C5D0</accession>
<evidence type="ECO:0000256" key="2">
    <source>
        <dbReference type="ARBA" id="ARBA00022692"/>
    </source>
</evidence>
<dbReference type="GO" id="GO:0016020">
    <property type="term" value="C:membrane"/>
    <property type="evidence" value="ECO:0007669"/>
    <property type="project" value="UniProtKB-SubCell"/>
</dbReference>
<protein>
    <recommendedName>
        <fullName evidence="6">GtrA/DPMS transmembrane domain-containing protein</fullName>
    </recommendedName>
</protein>
<feature type="transmembrane region" description="Helical" evidence="5">
    <location>
        <begin position="12"/>
        <end position="34"/>
    </location>
</feature>
<dbReference type="Pfam" id="PF04138">
    <property type="entry name" value="GtrA_DPMS_TM"/>
    <property type="match status" value="1"/>
</dbReference>
<dbReference type="EMBL" id="BJYU01000514">
    <property type="protein sequence ID" value="GEO19419.1"/>
    <property type="molecule type" value="Genomic_DNA"/>
</dbReference>
<feature type="domain" description="GtrA/DPMS transmembrane" evidence="6">
    <location>
        <begin position="4"/>
        <end position="105"/>
    </location>
</feature>
<dbReference type="AlphaFoldDB" id="A0A512C5D0"/>
<feature type="transmembrane region" description="Helical" evidence="5">
    <location>
        <begin position="55"/>
        <end position="76"/>
    </location>
</feature>
<evidence type="ECO:0000256" key="5">
    <source>
        <dbReference type="SAM" id="Phobius"/>
    </source>
</evidence>
<name>A0A512C5D0_9HYPH</name>
<keyword evidence="2 5" id="KW-0812">Transmembrane</keyword>
<organism evidence="7 8">
    <name type="scientific">Microvirga aerophila</name>
    <dbReference type="NCBI Taxonomy" id="670291"/>
    <lineage>
        <taxon>Bacteria</taxon>
        <taxon>Pseudomonadati</taxon>
        <taxon>Pseudomonadota</taxon>
        <taxon>Alphaproteobacteria</taxon>
        <taxon>Hyphomicrobiales</taxon>
        <taxon>Methylobacteriaceae</taxon>
        <taxon>Microvirga</taxon>
    </lineage>
</organism>
<dbReference type="InterPro" id="IPR007267">
    <property type="entry name" value="GtrA_DPMS_TM"/>
</dbReference>
<evidence type="ECO:0000313" key="7">
    <source>
        <dbReference type="EMBL" id="GEO19419.1"/>
    </source>
</evidence>
<comment type="subcellular location">
    <subcellularLocation>
        <location evidence="1">Membrane</location>
        <topology evidence="1">Multi-pass membrane protein</topology>
    </subcellularLocation>
</comment>
<keyword evidence="3 5" id="KW-1133">Transmembrane helix</keyword>
<comment type="caution">
    <text evidence="7">The sequence shown here is derived from an EMBL/GenBank/DDBJ whole genome shotgun (WGS) entry which is preliminary data.</text>
</comment>
<evidence type="ECO:0000256" key="1">
    <source>
        <dbReference type="ARBA" id="ARBA00004141"/>
    </source>
</evidence>
<feature type="transmembrane region" description="Helical" evidence="5">
    <location>
        <begin position="82"/>
        <end position="105"/>
    </location>
</feature>
<evidence type="ECO:0000259" key="6">
    <source>
        <dbReference type="Pfam" id="PF04138"/>
    </source>
</evidence>
<sequence length="106" mass="11834">MVSFVVSMSVCIVFRTSAVVGNTASFAVAFWVSYLGHNYFTYRKSGQHMYYCPRFILGALGVFAFMMGVTAFAENILVLDPLLIVTGTTLLYPLVSFAASQFWTFR</sequence>
<proteinExistence type="predicted"/>
<dbReference type="Proteomes" id="UP000321085">
    <property type="component" value="Unassembled WGS sequence"/>
</dbReference>
<evidence type="ECO:0000256" key="4">
    <source>
        <dbReference type="ARBA" id="ARBA00023136"/>
    </source>
</evidence>
<evidence type="ECO:0000256" key="3">
    <source>
        <dbReference type="ARBA" id="ARBA00022989"/>
    </source>
</evidence>
<keyword evidence="4 5" id="KW-0472">Membrane</keyword>
<keyword evidence="8" id="KW-1185">Reference proteome</keyword>